<feature type="region of interest" description="Disordered" evidence="4">
    <location>
        <begin position="1"/>
        <end position="169"/>
    </location>
</feature>
<evidence type="ECO:0000256" key="2">
    <source>
        <dbReference type="ARBA" id="ARBA00022664"/>
    </source>
</evidence>
<evidence type="ECO:0000256" key="3">
    <source>
        <dbReference type="ARBA" id="ARBA00023187"/>
    </source>
</evidence>
<feature type="compositionally biased region" description="Basic and acidic residues" evidence="4">
    <location>
        <begin position="52"/>
        <end position="71"/>
    </location>
</feature>
<protein>
    <submittedName>
        <fullName evidence="5">C12.1</fullName>
    </submittedName>
</protein>
<dbReference type="GO" id="GO:0003723">
    <property type="term" value="F:RNA binding"/>
    <property type="evidence" value="ECO:0007669"/>
    <property type="project" value="TreeGrafter"/>
</dbReference>
<reference evidence="5 6" key="1">
    <citation type="submission" date="2015-08" db="EMBL/GenBank/DDBJ databases">
        <title>Ancestral chromatin configuration constrains chromatin evolution on differentiating sex chromosomes in Drosophila.</title>
        <authorList>
            <person name="Zhou Q."/>
            <person name="Bachtrog D."/>
        </authorList>
    </citation>
    <scope>NUCLEOTIDE SEQUENCE [LARGE SCALE GENOMIC DNA]</scope>
    <source>
        <tissue evidence="5">Whole larvae</tissue>
    </source>
</reference>
<dbReference type="STRING" id="30019.A0A0M4ET52"/>
<feature type="compositionally biased region" description="Basic and acidic residues" evidence="4">
    <location>
        <begin position="146"/>
        <end position="169"/>
    </location>
</feature>
<dbReference type="PANTHER" id="PTHR12718">
    <property type="entry name" value="CELL CYCLE CONTROL PROTEIN CWF15"/>
    <property type="match status" value="1"/>
</dbReference>
<evidence type="ECO:0000256" key="1">
    <source>
        <dbReference type="ARBA" id="ARBA00006644"/>
    </source>
</evidence>
<dbReference type="InterPro" id="IPR006973">
    <property type="entry name" value="Cwf_Cwc_15"/>
</dbReference>
<dbReference type="OrthoDB" id="30179at2759"/>
<organism evidence="5 6">
    <name type="scientific">Drosophila busckii</name>
    <name type="common">Fruit fly</name>
    <dbReference type="NCBI Taxonomy" id="30019"/>
    <lineage>
        <taxon>Eukaryota</taxon>
        <taxon>Metazoa</taxon>
        <taxon>Ecdysozoa</taxon>
        <taxon>Arthropoda</taxon>
        <taxon>Hexapoda</taxon>
        <taxon>Insecta</taxon>
        <taxon>Pterygota</taxon>
        <taxon>Neoptera</taxon>
        <taxon>Endopterygota</taxon>
        <taxon>Diptera</taxon>
        <taxon>Brachycera</taxon>
        <taxon>Muscomorpha</taxon>
        <taxon>Ephydroidea</taxon>
        <taxon>Drosophilidae</taxon>
        <taxon>Drosophila</taxon>
    </lineage>
</organism>
<feature type="compositionally biased region" description="Acidic residues" evidence="4">
    <location>
        <begin position="130"/>
        <end position="139"/>
    </location>
</feature>
<keyword evidence="6" id="KW-1185">Reference proteome</keyword>
<dbReference type="EMBL" id="CP012528">
    <property type="protein sequence ID" value="ALC49615.1"/>
    <property type="molecule type" value="Genomic_DNA"/>
</dbReference>
<proteinExistence type="inferred from homology"/>
<keyword evidence="3" id="KW-0508">mRNA splicing</keyword>
<comment type="similarity">
    <text evidence="1">Belongs to the CWC15 family.</text>
</comment>
<dbReference type="GO" id="GO:0045292">
    <property type="term" value="P:mRNA cis splicing, via spliceosome"/>
    <property type="evidence" value="ECO:0007669"/>
    <property type="project" value="TreeGrafter"/>
</dbReference>
<evidence type="ECO:0000313" key="5">
    <source>
        <dbReference type="EMBL" id="ALC49615.1"/>
    </source>
</evidence>
<keyword evidence="2" id="KW-0507">mRNA processing</keyword>
<dbReference type="OMA" id="KYREHGQ"/>
<name>A0A0M4ET52_DROBS</name>
<accession>A0A0M4ET52</accession>
<dbReference type="Pfam" id="PF04889">
    <property type="entry name" value="Cwf_Cwc_15"/>
    <property type="match status" value="1"/>
</dbReference>
<dbReference type="AlphaFoldDB" id="A0A0M4ET52"/>
<dbReference type="Proteomes" id="UP000494163">
    <property type="component" value="Chromosome X"/>
</dbReference>
<evidence type="ECO:0000313" key="6">
    <source>
        <dbReference type="Proteomes" id="UP000494163"/>
    </source>
</evidence>
<dbReference type="GO" id="GO:0071013">
    <property type="term" value="C:catalytic step 2 spliceosome"/>
    <property type="evidence" value="ECO:0007669"/>
    <property type="project" value="TreeGrafter"/>
</dbReference>
<dbReference type="PANTHER" id="PTHR12718:SF2">
    <property type="entry name" value="SPLICEOSOME-ASSOCIATED PROTEIN CWC15 HOMOLOG"/>
    <property type="match status" value="1"/>
</dbReference>
<sequence length="249" mass="27893">MTTAARPTFDPARGGSGRGEKDLSALSKQYSSRDLPGHTKLKYRENGQGTSDEIRNRDFRKELEERERDARASSGKALPSIVRKAIEANNASSSSNKRTKFDTQTQQQQQQHASASLDADEPIDNSSSDSESDSDDDDAALLAELQKIKQERLQETARRDAEKRQEEERIRMENILSGNPLINYEPGTAASAAGRASGTGNADLKIKRRWDDDVVFKNCARSAPEKKTHFVNDALRSDFHKKFMDKYIK</sequence>
<evidence type="ECO:0000256" key="4">
    <source>
        <dbReference type="SAM" id="MobiDB-lite"/>
    </source>
</evidence>
<gene>
    <name evidence="5" type="ORF">Dbus_chrXg1471</name>
</gene>